<feature type="transmembrane region" description="Helical" evidence="1">
    <location>
        <begin position="12"/>
        <end position="34"/>
    </location>
</feature>
<feature type="transmembrane region" description="Helical" evidence="1">
    <location>
        <begin position="92"/>
        <end position="114"/>
    </location>
</feature>
<sequence>MGTQVKGLARAWGVLVFYGIIAVLFGIFAIFTPLAAAMSLVWALGLMALVEGIVSVVALFQRNAAVSRGWLLLYAIASVVFGILAISNPLEVAGVLLMMLAIWLILAGIFRIVLAIRIRKSIQGEWLIALSGLFSLILGLLFVLSPLMGVVVTTLWIGVLAVFYGLVQILAGWRLRKLA</sequence>
<feature type="transmembrane region" description="Helical" evidence="1">
    <location>
        <begin position="150"/>
        <end position="173"/>
    </location>
</feature>
<proteinExistence type="predicted"/>
<dbReference type="InterPro" id="IPR005325">
    <property type="entry name" value="DUF308_memb"/>
</dbReference>
<dbReference type="InterPro" id="IPR052712">
    <property type="entry name" value="Acid_resist_chaperone_HdeD"/>
</dbReference>
<feature type="transmembrane region" description="Helical" evidence="1">
    <location>
        <begin position="40"/>
        <end position="60"/>
    </location>
</feature>
<name>A0A4P7YCV7_PSEVE</name>
<dbReference type="PANTHER" id="PTHR34989">
    <property type="entry name" value="PROTEIN HDED"/>
    <property type="match status" value="1"/>
</dbReference>
<dbReference type="PANTHER" id="PTHR34989:SF1">
    <property type="entry name" value="PROTEIN HDED"/>
    <property type="match status" value="1"/>
</dbReference>
<dbReference type="GO" id="GO:0005886">
    <property type="term" value="C:plasma membrane"/>
    <property type="evidence" value="ECO:0007669"/>
    <property type="project" value="TreeGrafter"/>
</dbReference>
<evidence type="ECO:0000256" key="1">
    <source>
        <dbReference type="SAM" id="Phobius"/>
    </source>
</evidence>
<keyword evidence="1" id="KW-0812">Transmembrane</keyword>
<accession>A0A4P7YCV7</accession>
<gene>
    <name evidence="2" type="ORF">E4167_30375</name>
</gene>
<keyword evidence="1" id="KW-0472">Membrane</keyword>
<dbReference type="Pfam" id="PF03729">
    <property type="entry name" value="DUF308"/>
    <property type="match status" value="2"/>
</dbReference>
<protein>
    <submittedName>
        <fullName evidence="2">HdeD family acid-resistance protein</fullName>
    </submittedName>
</protein>
<evidence type="ECO:0000313" key="2">
    <source>
        <dbReference type="EMBL" id="QCG68835.1"/>
    </source>
</evidence>
<dbReference type="AlphaFoldDB" id="A0A4P7YCV7"/>
<dbReference type="Proteomes" id="UP000298274">
    <property type="component" value="Chromosome"/>
</dbReference>
<feature type="transmembrane region" description="Helical" evidence="1">
    <location>
        <begin position="69"/>
        <end position="86"/>
    </location>
</feature>
<organism evidence="2 3">
    <name type="scientific">Pseudomonas veronii</name>
    <dbReference type="NCBI Taxonomy" id="76761"/>
    <lineage>
        <taxon>Bacteria</taxon>
        <taxon>Pseudomonadati</taxon>
        <taxon>Pseudomonadota</taxon>
        <taxon>Gammaproteobacteria</taxon>
        <taxon>Pseudomonadales</taxon>
        <taxon>Pseudomonadaceae</taxon>
        <taxon>Pseudomonas</taxon>
    </lineage>
</organism>
<keyword evidence="1" id="KW-1133">Transmembrane helix</keyword>
<reference evidence="3" key="1">
    <citation type="submission" date="2019-04" db="EMBL/GenBank/DDBJ databases">
        <title>Complete genome sequence of Pseudomonas veronii strain PVy, a versatile degrader capable of using multiple contaminants as sole carbon sources.</title>
        <authorList>
            <person name="Lopez-Echartea E."/>
            <person name="Ridl J."/>
            <person name="Pajer P."/>
            <person name="Strejcek M."/>
            <person name="Suman J."/>
            <person name="Uhlik O."/>
        </authorList>
    </citation>
    <scope>NUCLEOTIDE SEQUENCE [LARGE SCALE GENOMIC DNA]</scope>
    <source>
        <strain evidence="3">Pvy</strain>
    </source>
</reference>
<evidence type="ECO:0000313" key="3">
    <source>
        <dbReference type="Proteomes" id="UP000298274"/>
    </source>
</evidence>
<dbReference type="EMBL" id="CP039631">
    <property type="protein sequence ID" value="QCG68835.1"/>
    <property type="molecule type" value="Genomic_DNA"/>
</dbReference>
<feature type="transmembrane region" description="Helical" evidence="1">
    <location>
        <begin position="126"/>
        <end position="144"/>
    </location>
</feature>